<dbReference type="OrthoDB" id="6636615at2"/>
<accession>A0A014MET8</accession>
<dbReference type="STRING" id="69222.BG55_04775"/>
<sequence length="64" mass="7333">MIGEHLTPAQLSDRESEDDIRALSKAFSLRNWHYVDIAVQERVTEIVTRWPLLAELASKADKVL</sequence>
<evidence type="ECO:0000313" key="2">
    <source>
        <dbReference type="Proteomes" id="UP000019918"/>
    </source>
</evidence>
<dbReference type="RefSeq" id="WP_034934775.1">
    <property type="nucleotide sequence ID" value="NZ_JFHN01000026.1"/>
</dbReference>
<dbReference type="NCBIfam" id="NF040717">
    <property type="entry name" value="BcsR_only"/>
    <property type="match status" value="1"/>
</dbReference>
<dbReference type="AlphaFoldDB" id="A0A014MET8"/>
<keyword evidence="2" id="KW-1185">Reference proteome</keyword>
<protein>
    <submittedName>
        <fullName evidence="1">Uncharacterized protein</fullName>
    </submittedName>
</protein>
<reference evidence="1 2" key="1">
    <citation type="submission" date="2014-02" db="EMBL/GenBank/DDBJ databases">
        <title>Draft genome of Erwinia mallotivora strain BT-MARDI, a papaya dieback pathogen.</title>
        <authorList>
            <person name="Redzuan R."/>
            <person name="Abu Bakar N."/>
            <person name="Badrun R."/>
            <person name="Mohd Raih M.F."/>
            <person name="Rozano L."/>
            <person name="Mat Amin N."/>
        </authorList>
    </citation>
    <scope>NUCLEOTIDE SEQUENCE [LARGE SCALE GENOMIC DNA]</scope>
    <source>
        <strain evidence="1 2">BT-MARDI</strain>
    </source>
</reference>
<dbReference type="EMBL" id="JFHN01000026">
    <property type="protein sequence ID" value="EXU76584.1"/>
    <property type="molecule type" value="Genomic_DNA"/>
</dbReference>
<dbReference type="InterPro" id="IPR024487">
    <property type="entry name" value="CBP_BcsR"/>
</dbReference>
<gene>
    <name evidence="1" type="ORF">BG55_04775</name>
</gene>
<evidence type="ECO:0000313" key="1">
    <source>
        <dbReference type="EMBL" id="EXU76584.1"/>
    </source>
</evidence>
<name>A0A014MET8_9GAMM</name>
<organism evidence="1 2">
    <name type="scientific">Erwinia mallotivora</name>
    <dbReference type="NCBI Taxonomy" id="69222"/>
    <lineage>
        <taxon>Bacteria</taxon>
        <taxon>Pseudomonadati</taxon>
        <taxon>Pseudomonadota</taxon>
        <taxon>Gammaproteobacteria</taxon>
        <taxon>Enterobacterales</taxon>
        <taxon>Erwiniaceae</taxon>
        <taxon>Erwinia</taxon>
    </lineage>
</organism>
<dbReference type="Proteomes" id="UP000019918">
    <property type="component" value="Unassembled WGS sequence"/>
</dbReference>
<comment type="caution">
    <text evidence="1">The sequence shown here is derived from an EMBL/GenBank/DDBJ whole genome shotgun (WGS) entry which is preliminary data.</text>
</comment>
<dbReference type="PATRIC" id="fig|69222.5.peg.988"/>
<dbReference type="Pfam" id="PF10945">
    <property type="entry name" value="CBP_BcsR"/>
    <property type="match status" value="1"/>
</dbReference>
<proteinExistence type="predicted"/>